<accession>A0A124I8P0</accession>
<proteinExistence type="predicted"/>
<gene>
    <name evidence="1" type="ORF">AQJ67_24350</name>
</gene>
<dbReference type="Proteomes" id="UP000053429">
    <property type="component" value="Unassembled WGS sequence"/>
</dbReference>
<dbReference type="AlphaFoldDB" id="A0A124I8P0"/>
<dbReference type="STRING" id="661399.AQJ67_24350"/>
<protein>
    <submittedName>
        <fullName evidence="1">Uncharacterized protein</fullName>
    </submittedName>
</protein>
<evidence type="ECO:0000313" key="1">
    <source>
        <dbReference type="EMBL" id="KUO00005.1"/>
    </source>
</evidence>
<keyword evidence="2" id="KW-1185">Reference proteome</keyword>
<reference evidence="1 2" key="1">
    <citation type="submission" date="2015-10" db="EMBL/GenBank/DDBJ databases">
        <title>Draft genome sequence of Streptomyces caeruleatus NRRL B-24802, type strain for the species Streptomyces caeruleatus.</title>
        <authorList>
            <person name="Ruckert C."/>
            <person name="Winkler A."/>
            <person name="Kalinowski J."/>
            <person name="Kampfer P."/>
            <person name="Glaeser S."/>
        </authorList>
    </citation>
    <scope>NUCLEOTIDE SEQUENCE [LARGE SCALE GENOMIC DNA]</scope>
    <source>
        <strain evidence="1 2">NRRL B-24802</strain>
    </source>
</reference>
<dbReference type="EMBL" id="LMWY01000029">
    <property type="protein sequence ID" value="KUO00005.1"/>
    <property type="molecule type" value="Genomic_DNA"/>
</dbReference>
<organism evidence="1 2">
    <name type="scientific">Streptomyces caeruleatus</name>
    <dbReference type="NCBI Taxonomy" id="661399"/>
    <lineage>
        <taxon>Bacteria</taxon>
        <taxon>Bacillati</taxon>
        <taxon>Actinomycetota</taxon>
        <taxon>Actinomycetes</taxon>
        <taxon>Kitasatosporales</taxon>
        <taxon>Streptomycetaceae</taxon>
        <taxon>Streptomyces</taxon>
    </lineage>
</organism>
<sequence length="111" mass="12242">MPSVDEDPNVRRAAFDLYVALHCLADSQSLGLVITSARDKIPGDIHDALTQLDRCRDMLSPGHPDLVHMAQEVVFTWEEHRTDRLAQLMTLLDELAAIAGSSLPLQLPPTS</sequence>
<name>A0A124I8P0_9ACTN</name>
<evidence type="ECO:0000313" key="2">
    <source>
        <dbReference type="Proteomes" id="UP000053429"/>
    </source>
</evidence>
<comment type="caution">
    <text evidence="1">The sequence shown here is derived from an EMBL/GenBank/DDBJ whole genome shotgun (WGS) entry which is preliminary data.</text>
</comment>